<gene>
    <name evidence="1" type="ORF">PHYBLDRAFT_165535</name>
</gene>
<dbReference type="EMBL" id="KV440975">
    <property type="protein sequence ID" value="OAD77043.1"/>
    <property type="molecule type" value="Genomic_DNA"/>
</dbReference>
<dbReference type="Proteomes" id="UP000077315">
    <property type="component" value="Unassembled WGS sequence"/>
</dbReference>
<sequence>MDSFVSQRTTASRFHGNHVYHSDPWAADCLMISREGLGKCNIGTVLFIMNASFLDDQMIQQLYSLVLSNEEKQYNNIVLPLPLPSPLLETQNQEYETLLSIANIVGPSNDIPHYWFDIRTLFLVFYPILKPNLIFENFYAFIAGSTLTINLEDIGLCCQY</sequence>
<organism evidence="1 2">
    <name type="scientific">Phycomyces blakesleeanus (strain ATCC 8743b / DSM 1359 / FGSC 10004 / NBRC 33097 / NRRL 1555)</name>
    <dbReference type="NCBI Taxonomy" id="763407"/>
    <lineage>
        <taxon>Eukaryota</taxon>
        <taxon>Fungi</taxon>
        <taxon>Fungi incertae sedis</taxon>
        <taxon>Mucoromycota</taxon>
        <taxon>Mucoromycotina</taxon>
        <taxon>Mucoromycetes</taxon>
        <taxon>Mucorales</taxon>
        <taxon>Phycomycetaceae</taxon>
        <taxon>Phycomyces</taxon>
    </lineage>
</organism>
<dbReference type="OrthoDB" id="2281023at2759"/>
<dbReference type="InParanoid" id="A0A162UQC0"/>
<name>A0A162UQC0_PHYB8</name>
<dbReference type="AlphaFoldDB" id="A0A162UQC0"/>
<proteinExistence type="predicted"/>
<dbReference type="GeneID" id="28996161"/>
<keyword evidence="2" id="KW-1185">Reference proteome</keyword>
<evidence type="ECO:0000313" key="2">
    <source>
        <dbReference type="Proteomes" id="UP000077315"/>
    </source>
</evidence>
<dbReference type="VEuPathDB" id="FungiDB:PHYBLDRAFT_165535"/>
<accession>A0A162UQC0</accession>
<protein>
    <submittedName>
        <fullName evidence="1">Uncharacterized protein</fullName>
    </submittedName>
</protein>
<evidence type="ECO:0000313" key="1">
    <source>
        <dbReference type="EMBL" id="OAD77043.1"/>
    </source>
</evidence>
<reference evidence="2" key="1">
    <citation type="submission" date="2015-06" db="EMBL/GenBank/DDBJ databases">
        <title>Expansion of signal transduction pathways in fungi by whole-genome duplication.</title>
        <authorList>
            <consortium name="DOE Joint Genome Institute"/>
            <person name="Corrochano L.M."/>
            <person name="Kuo A."/>
            <person name="Marcet-Houben M."/>
            <person name="Polaino S."/>
            <person name="Salamov A."/>
            <person name="Villalobos J.M."/>
            <person name="Alvarez M.I."/>
            <person name="Avalos J."/>
            <person name="Benito E.P."/>
            <person name="Benoit I."/>
            <person name="Burger G."/>
            <person name="Camino L.P."/>
            <person name="Canovas D."/>
            <person name="Cerda-Olmedo E."/>
            <person name="Cheng J.-F."/>
            <person name="Dominguez A."/>
            <person name="Elias M."/>
            <person name="Eslava A.P."/>
            <person name="Glaser F."/>
            <person name="Grimwood J."/>
            <person name="Gutierrez G."/>
            <person name="Heitman J."/>
            <person name="Henrissat B."/>
            <person name="Iturriaga E.A."/>
            <person name="Lang B.F."/>
            <person name="Lavin J.L."/>
            <person name="Lee S."/>
            <person name="Li W."/>
            <person name="Lindquist E."/>
            <person name="Lopez-Garcia S."/>
            <person name="Luque E.M."/>
            <person name="Marcos A.T."/>
            <person name="Martin J."/>
            <person name="McCluskey K."/>
            <person name="Medina H.R."/>
            <person name="Miralles-Duran A."/>
            <person name="Miyazaki A."/>
            <person name="Munoz-Torres E."/>
            <person name="Oguiza J.A."/>
            <person name="Ohm R."/>
            <person name="Olmedo M."/>
            <person name="Orejas M."/>
            <person name="Ortiz-Castellanos L."/>
            <person name="Pisabarro A.G."/>
            <person name="Rodriguez-Romero J."/>
            <person name="Ruiz-Herrera J."/>
            <person name="Ruiz-Vazquez R."/>
            <person name="Sanz C."/>
            <person name="Schackwitz W."/>
            <person name="Schmutz J."/>
            <person name="Shahriari M."/>
            <person name="Shelest E."/>
            <person name="Silva-Franco F."/>
            <person name="Soanes D."/>
            <person name="Syed K."/>
            <person name="Tagua V.G."/>
            <person name="Talbot N.J."/>
            <person name="Thon M."/>
            <person name="De vries R.P."/>
            <person name="Wiebenga A."/>
            <person name="Yadav J.S."/>
            <person name="Braun E.L."/>
            <person name="Baker S."/>
            <person name="Garre V."/>
            <person name="Horwitz B."/>
            <person name="Torres-Martinez S."/>
            <person name="Idnurm A."/>
            <person name="Herrera-Estrella A."/>
            <person name="Gabaldon T."/>
            <person name="Grigoriev I.V."/>
        </authorList>
    </citation>
    <scope>NUCLEOTIDE SEQUENCE [LARGE SCALE GENOMIC DNA]</scope>
    <source>
        <strain evidence="2">NRRL 1555(-)</strain>
    </source>
</reference>
<dbReference type="RefSeq" id="XP_018295083.1">
    <property type="nucleotide sequence ID" value="XM_018435255.1"/>
</dbReference>